<dbReference type="AlphaFoldDB" id="A0A9P5Y7N7"/>
<comment type="caution">
    <text evidence="1">The sequence shown here is derived from an EMBL/GenBank/DDBJ whole genome shotgun (WGS) entry which is preliminary data.</text>
</comment>
<dbReference type="Proteomes" id="UP000807353">
    <property type="component" value="Unassembled WGS sequence"/>
</dbReference>
<accession>A0A9P5Y7N7</accession>
<keyword evidence="2" id="KW-1185">Reference proteome</keyword>
<organism evidence="1 2">
    <name type="scientific">Collybia nuda</name>
    <dbReference type="NCBI Taxonomy" id="64659"/>
    <lineage>
        <taxon>Eukaryota</taxon>
        <taxon>Fungi</taxon>
        <taxon>Dikarya</taxon>
        <taxon>Basidiomycota</taxon>
        <taxon>Agaricomycotina</taxon>
        <taxon>Agaricomycetes</taxon>
        <taxon>Agaricomycetidae</taxon>
        <taxon>Agaricales</taxon>
        <taxon>Tricholomatineae</taxon>
        <taxon>Clitocybaceae</taxon>
        <taxon>Collybia</taxon>
    </lineage>
</organism>
<protein>
    <submittedName>
        <fullName evidence="1">Uncharacterized protein</fullName>
    </submittedName>
</protein>
<dbReference type="OrthoDB" id="2802364at2759"/>
<evidence type="ECO:0000313" key="2">
    <source>
        <dbReference type="Proteomes" id="UP000807353"/>
    </source>
</evidence>
<reference evidence="1" key="1">
    <citation type="submission" date="2020-11" db="EMBL/GenBank/DDBJ databases">
        <authorList>
            <consortium name="DOE Joint Genome Institute"/>
            <person name="Ahrendt S."/>
            <person name="Riley R."/>
            <person name="Andreopoulos W."/>
            <person name="Labutti K."/>
            <person name="Pangilinan J."/>
            <person name="Ruiz-Duenas F.J."/>
            <person name="Barrasa J.M."/>
            <person name="Sanchez-Garcia M."/>
            <person name="Camarero S."/>
            <person name="Miyauchi S."/>
            <person name="Serrano A."/>
            <person name="Linde D."/>
            <person name="Babiker R."/>
            <person name="Drula E."/>
            <person name="Ayuso-Fernandez I."/>
            <person name="Pacheco R."/>
            <person name="Padilla G."/>
            <person name="Ferreira P."/>
            <person name="Barriuso J."/>
            <person name="Kellner H."/>
            <person name="Castanera R."/>
            <person name="Alfaro M."/>
            <person name="Ramirez L."/>
            <person name="Pisabarro A.G."/>
            <person name="Kuo A."/>
            <person name="Tritt A."/>
            <person name="Lipzen A."/>
            <person name="He G."/>
            <person name="Yan M."/>
            <person name="Ng V."/>
            <person name="Cullen D."/>
            <person name="Martin F."/>
            <person name="Rosso M.-N."/>
            <person name="Henrissat B."/>
            <person name="Hibbett D."/>
            <person name="Martinez A.T."/>
            <person name="Grigoriev I.V."/>
        </authorList>
    </citation>
    <scope>NUCLEOTIDE SEQUENCE</scope>
    <source>
        <strain evidence="1">CBS 247.69</strain>
    </source>
</reference>
<name>A0A9P5Y7N7_9AGAR</name>
<proteinExistence type="predicted"/>
<gene>
    <name evidence="1" type="ORF">BDZ94DRAFT_1259498</name>
</gene>
<sequence>MQRPSLLINESTQPLDALCHHFNVSKARPEGVNPPETFDMPVIRDAHMPSHVLAVYQANVSPTPAPSMLPIDSTLYESGFRVELNLPQAPPGSTSPIPCLDSDQKLIVTLPVVPLSVPHASSLPLLLLFGMGLENQTNLLAWRLLPANVVEEFPNAAAMAQVLSRLREDRFEQIFRYNQGIWKNVLALGLRSTKLVELVQTVWNVTAEARKIRQRAQQRQ</sequence>
<evidence type="ECO:0000313" key="1">
    <source>
        <dbReference type="EMBL" id="KAF9463256.1"/>
    </source>
</evidence>
<dbReference type="EMBL" id="MU150264">
    <property type="protein sequence ID" value="KAF9463256.1"/>
    <property type="molecule type" value="Genomic_DNA"/>
</dbReference>